<gene>
    <name evidence="2" type="ORF">MKW98_029138</name>
</gene>
<accession>A0AAD4XBE4</accession>
<dbReference type="PANTHER" id="PTHR39741:SF2">
    <property type="entry name" value="F-BOX DOMAIN-CONTAINING PROTEIN"/>
    <property type="match status" value="1"/>
</dbReference>
<sequence>MIAFQRLYVRLVQIIFWKKIFATLWYLIWEGSYWSSARESNPDLPETLTYKLVPELRFITKIRVQLFQASAKAVRFRMGHFRKPEGETDLVGDYEAHPRSIEDHVVWTYTSEKFPMLQETCLQMFKLPKPVFAIGGLLQIELLDRVPGVLHLRVSQVEVVGRPLTGDFIVEPIGLSGEYALKHNPYADTWTKYYQCGDCGRCCQ</sequence>
<dbReference type="PANTHER" id="PTHR39741">
    <property type="entry name" value="F-BOX DOMAIN CONTAINING PROTEIN, EXPRESSED"/>
    <property type="match status" value="1"/>
</dbReference>
<proteinExistence type="predicted"/>
<protein>
    <submittedName>
        <fullName evidence="2">Uncharacterized protein</fullName>
    </submittedName>
</protein>
<evidence type="ECO:0000313" key="3">
    <source>
        <dbReference type="Proteomes" id="UP001202328"/>
    </source>
</evidence>
<feature type="transmembrane region" description="Helical" evidence="1">
    <location>
        <begin position="7"/>
        <end position="29"/>
    </location>
</feature>
<dbReference type="AlphaFoldDB" id="A0AAD4XBE4"/>
<evidence type="ECO:0000256" key="1">
    <source>
        <dbReference type="SAM" id="Phobius"/>
    </source>
</evidence>
<keyword evidence="1" id="KW-1133">Transmembrane helix</keyword>
<dbReference type="EMBL" id="JAJJMB010012509">
    <property type="protein sequence ID" value="KAI3876186.1"/>
    <property type="molecule type" value="Genomic_DNA"/>
</dbReference>
<reference evidence="2" key="1">
    <citation type="submission" date="2022-04" db="EMBL/GenBank/DDBJ databases">
        <title>A functionally conserved STORR gene fusion in Papaver species that diverged 16.8 million years ago.</title>
        <authorList>
            <person name="Catania T."/>
        </authorList>
    </citation>
    <scope>NUCLEOTIDE SEQUENCE</scope>
    <source>
        <strain evidence="2">S-188037</strain>
    </source>
</reference>
<dbReference type="InterPro" id="IPR055336">
    <property type="entry name" value="At4g00755-like"/>
</dbReference>
<comment type="caution">
    <text evidence="2">The sequence shown here is derived from an EMBL/GenBank/DDBJ whole genome shotgun (WGS) entry which is preliminary data.</text>
</comment>
<organism evidence="2 3">
    <name type="scientific">Papaver atlanticum</name>
    <dbReference type="NCBI Taxonomy" id="357466"/>
    <lineage>
        <taxon>Eukaryota</taxon>
        <taxon>Viridiplantae</taxon>
        <taxon>Streptophyta</taxon>
        <taxon>Embryophyta</taxon>
        <taxon>Tracheophyta</taxon>
        <taxon>Spermatophyta</taxon>
        <taxon>Magnoliopsida</taxon>
        <taxon>Ranunculales</taxon>
        <taxon>Papaveraceae</taxon>
        <taxon>Papaveroideae</taxon>
        <taxon>Papaver</taxon>
    </lineage>
</organism>
<keyword evidence="1" id="KW-0472">Membrane</keyword>
<name>A0AAD4XBE4_9MAGN</name>
<evidence type="ECO:0000313" key="2">
    <source>
        <dbReference type="EMBL" id="KAI3876186.1"/>
    </source>
</evidence>
<keyword evidence="3" id="KW-1185">Reference proteome</keyword>
<dbReference type="Proteomes" id="UP001202328">
    <property type="component" value="Unassembled WGS sequence"/>
</dbReference>
<keyword evidence="1" id="KW-0812">Transmembrane</keyword>